<proteinExistence type="inferred from homology"/>
<dbReference type="SUPFAM" id="SSF53218">
    <property type="entry name" value="Molybdenum cofactor biosynthesis proteins"/>
    <property type="match status" value="1"/>
</dbReference>
<evidence type="ECO:0000259" key="2">
    <source>
        <dbReference type="SMART" id="SM00852"/>
    </source>
</evidence>
<dbReference type="RefSeq" id="WP_186840927.1">
    <property type="nucleotide sequence ID" value="NZ_WJBC01000001.1"/>
</dbReference>
<reference evidence="3 4" key="1">
    <citation type="journal article" date="2020" name="mSystems">
        <title>Defining Genomic and Predicted Metabolic Features of the Acetobacterium Genus.</title>
        <authorList>
            <person name="Ross D.E."/>
            <person name="Marshall C.W."/>
            <person name="Gulliver D."/>
            <person name="May H.D."/>
            <person name="Norman R.S."/>
        </authorList>
    </citation>
    <scope>NUCLEOTIDE SEQUENCE [LARGE SCALE GENOMIC DNA]</scope>
    <source>
        <strain evidence="3 4">DSM 8238</strain>
    </source>
</reference>
<dbReference type="EC" id="2.10.1.1" evidence="1"/>
<dbReference type="PANTHER" id="PTHR10192:SF28">
    <property type="entry name" value="MOLYBDOPTERIN MOLYBDENUMTRANSFERASE"/>
    <property type="match status" value="1"/>
</dbReference>
<comment type="function">
    <text evidence="1">Catalyzes the insertion of molybdate into adenylated molybdopterin with the concomitant release of AMP.</text>
</comment>
<dbReference type="Proteomes" id="UP000603234">
    <property type="component" value="Unassembled WGS sequence"/>
</dbReference>
<name>A0ABR6WRM7_9FIRM</name>
<evidence type="ECO:0000313" key="3">
    <source>
        <dbReference type="EMBL" id="MBC3803008.1"/>
    </source>
</evidence>
<dbReference type="Gene3D" id="3.40.980.10">
    <property type="entry name" value="MoaB/Mog-like domain"/>
    <property type="match status" value="1"/>
</dbReference>
<evidence type="ECO:0000256" key="1">
    <source>
        <dbReference type="RuleBase" id="RU365090"/>
    </source>
</evidence>
<comment type="catalytic activity">
    <reaction evidence="1">
        <text>adenylyl-molybdopterin + molybdate = Mo-molybdopterin + AMP + H(+)</text>
        <dbReference type="Rhea" id="RHEA:35047"/>
        <dbReference type="ChEBI" id="CHEBI:15378"/>
        <dbReference type="ChEBI" id="CHEBI:36264"/>
        <dbReference type="ChEBI" id="CHEBI:62727"/>
        <dbReference type="ChEBI" id="CHEBI:71302"/>
        <dbReference type="ChEBI" id="CHEBI:456215"/>
    </reaction>
</comment>
<dbReference type="EMBL" id="WJBC01000001">
    <property type="protein sequence ID" value="MBC3803008.1"/>
    <property type="molecule type" value="Genomic_DNA"/>
</dbReference>
<dbReference type="Gene3D" id="3.90.105.10">
    <property type="entry name" value="Molybdopterin biosynthesis moea protein, domain 2"/>
    <property type="match status" value="1"/>
</dbReference>
<dbReference type="InterPro" id="IPR036425">
    <property type="entry name" value="MoaB/Mog-like_dom_sf"/>
</dbReference>
<comment type="caution">
    <text evidence="3">The sequence shown here is derived from an EMBL/GenBank/DDBJ whole genome shotgun (WGS) entry which is preliminary data.</text>
</comment>
<keyword evidence="4" id="KW-1185">Reference proteome</keyword>
<keyword evidence="1" id="KW-0460">Magnesium</keyword>
<dbReference type="InterPro" id="IPR038987">
    <property type="entry name" value="MoeA-like"/>
</dbReference>
<dbReference type="SMART" id="SM00852">
    <property type="entry name" value="MoCF_biosynth"/>
    <property type="match status" value="1"/>
</dbReference>
<dbReference type="PANTHER" id="PTHR10192">
    <property type="entry name" value="MOLYBDOPTERIN BIOSYNTHESIS PROTEIN"/>
    <property type="match status" value="1"/>
</dbReference>
<dbReference type="CDD" id="cd03522">
    <property type="entry name" value="MoeA_like"/>
    <property type="match status" value="1"/>
</dbReference>
<protein>
    <recommendedName>
        <fullName evidence="1">Molybdopterin molybdenumtransferase</fullName>
        <ecNumber evidence="1">2.10.1.1</ecNumber>
    </recommendedName>
</protein>
<comment type="similarity">
    <text evidence="1">Belongs to the MoeA family.</text>
</comment>
<accession>A0ABR6WRM7</accession>
<keyword evidence="1" id="KW-0479">Metal-binding</keyword>
<evidence type="ECO:0000313" key="4">
    <source>
        <dbReference type="Proteomes" id="UP000603234"/>
    </source>
</evidence>
<comment type="cofactor">
    <cofactor evidence="1">
        <name>Mg(2+)</name>
        <dbReference type="ChEBI" id="CHEBI:18420"/>
    </cofactor>
</comment>
<organism evidence="3 4">
    <name type="scientific">Acetobacterium fimetarium</name>
    <dbReference type="NCBI Taxonomy" id="52691"/>
    <lineage>
        <taxon>Bacteria</taxon>
        <taxon>Bacillati</taxon>
        <taxon>Bacillota</taxon>
        <taxon>Clostridia</taxon>
        <taxon>Eubacteriales</taxon>
        <taxon>Eubacteriaceae</taxon>
        <taxon>Acetobacterium</taxon>
    </lineage>
</organism>
<gene>
    <name evidence="3" type="ORF">GH808_00935</name>
</gene>
<sequence length="344" mass="37764">MKQIDTTDAVGSVLCQDITQIIKGVKKDAVFRKGHVVREEDIPVLLSVGKEHLYVWEKEEGMLHENDAAKILYDLCKGENMEPSEIKEGKIELLATCDGVLKVDKEKVNRVNALGEMMIASRHGNFAVKAGDKLAGTRVIPLVIEESKMNKAVEVCGAGPIFEIRKYMHKKVGIVTTGSEVFYGRIKDTFTPVIEEKLAEFDVEIIGHILSNDDHEMITESIMKLLEQGADMIICTGGMSVDPDDRTPLAIKNTGAKMITYGAPVLPGAMFLLAYYKTDIGEIPIIGLPGCVMYAHRTIFDLVLPRIMTDERLHIGDFTALGQGGLCLSCDICTFPNCGFGKGV</sequence>
<dbReference type="InterPro" id="IPR001453">
    <property type="entry name" value="MoaB/Mog_dom"/>
</dbReference>
<keyword evidence="1" id="KW-0808">Transferase</keyword>
<feature type="domain" description="MoaB/Mog" evidence="2">
    <location>
        <begin position="173"/>
        <end position="309"/>
    </location>
</feature>
<comment type="pathway">
    <text evidence="1">Cofactor biosynthesis; molybdopterin biosynthesis.</text>
</comment>
<dbReference type="Pfam" id="PF00994">
    <property type="entry name" value="MoCF_biosynth"/>
    <property type="match status" value="1"/>
</dbReference>
<keyword evidence="1" id="KW-0501">Molybdenum cofactor biosynthesis</keyword>
<keyword evidence="1" id="KW-0500">Molybdenum</keyword>